<feature type="binding site" evidence="9">
    <location>
        <position position="30"/>
    </location>
    <ligand>
        <name>Mg(2+)</name>
        <dbReference type="ChEBI" id="CHEBI:18420"/>
        <note>catalytic</note>
    </ligand>
</feature>
<keyword evidence="7 9" id="KW-0460">Magnesium</keyword>
<name>A0ABP9A0A5_9FLAO</name>
<keyword evidence="11" id="KW-1185">Reference proteome</keyword>
<dbReference type="EC" id="3.1.-.-" evidence="9"/>
<dbReference type="InterPro" id="IPR019199">
    <property type="entry name" value="Virulence_VapD/CRISPR_Cas2"/>
</dbReference>
<evidence type="ECO:0000256" key="1">
    <source>
        <dbReference type="ARBA" id="ARBA00001946"/>
    </source>
</evidence>
<evidence type="ECO:0000256" key="7">
    <source>
        <dbReference type="ARBA" id="ARBA00022842"/>
    </source>
</evidence>
<evidence type="ECO:0000256" key="9">
    <source>
        <dbReference type="HAMAP-Rule" id="MF_01471"/>
    </source>
</evidence>
<protein>
    <recommendedName>
        <fullName evidence="9">CRISPR-associated endoribonuclease Cas2</fullName>
        <ecNumber evidence="9">3.1.-.-</ecNumber>
    </recommendedName>
</protein>
<dbReference type="EMBL" id="BAABIP010000018">
    <property type="protein sequence ID" value="GAA4771185.1"/>
    <property type="molecule type" value="Genomic_DNA"/>
</dbReference>
<comment type="subunit">
    <text evidence="9">Homodimer, forms a heterotetramer with a Cas1 homodimer.</text>
</comment>
<reference evidence="11" key="1">
    <citation type="journal article" date="2019" name="Int. J. Syst. Evol. Microbiol.">
        <title>The Global Catalogue of Microorganisms (GCM) 10K type strain sequencing project: providing services to taxonomists for standard genome sequencing and annotation.</title>
        <authorList>
            <consortium name="The Broad Institute Genomics Platform"/>
            <consortium name="The Broad Institute Genome Sequencing Center for Infectious Disease"/>
            <person name="Wu L."/>
            <person name="Ma J."/>
        </authorList>
    </citation>
    <scope>NUCLEOTIDE SEQUENCE [LARGE SCALE GENOMIC DNA]</scope>
    <source>
        <strain evidence="11">JCM 18198</strain>
    </source>
</reference>
<comment type="function">
    <text evidence="9">CRISPR (clustered regularly interspaced short palindromic repeat), is an adaptive immune system that provides protection against mobile genetic elements (viruses, transposable elements and conjugative plasmids). CRISPR clusters contain sequences complementary to antecedent mobile elements and target invading nucleic acids. CRISPR clusters are transcribed and processed into CRISPR RNA (crRNA). Functions as a ssRNA-specific endoribonuclease. Involved in the integration of spacer DNA into the CRISPR cassette.</text>
</comment>
<sequence>MFYWGTEKDKISKTMELNGYRIMWLFVFFDLPTETKKDRKNASGFRNNLLKDGFSMMQYSVYIRHCASGESADVHEKRIHKLLPPLGKVSVLRITDKQFGNILNFWGKAAIPKEPQPTQLELF</sequence>
<evidence type="ECO:0000313" key="10">
    <source>
        <dbReference type="EMBL" id="GAA4771185.1"/>
    </source>
</evidence>
<dbReference type="NCBIfam" id="TIGR01573">
    <property type="entry name" value="cas2"/>
    <property type="match status" value="1"/>
</dbReference>
<evidence type="ECO:0000256" key="4">
    <source>
        <dbReference type="ARBA" id="ARBA00022723"/>
    </source>
</evidence>
<evidence type="ECO:0000256" key="6">
    <source>
        <dbReference type="ARBA" id="ARBA00022801"/>
    </source>
</evidence>
<evidence type="ECO:0000256" key="2">
    <source>
        <dbReference type="ARBA" id="ARBA00009959"/>
    </source>
</evidence>
<comment type="similarity">
    <text evidence="2 9">Belongs to the CRISPR-associated endoribonuclease Cas2 protein family.</text>
</comment>
<dbReference type="GO" id="GO:0004519">
    <property type="term" value="F:endonuclease activity"/>
    <property type="evidence" value="ECO:0007669"/>
    <property type="project" value="UniProtKB-KW"/>
</dbReference>
<gene>
    <name evidence="9 10" type="primary">cas2</name>
    <name evidence="10" type="ORF">GCM10023230_21780</name>
</gene>
<dbReference type="InterPro" id="IPR021127">
    <property type="entry name" value="CRISPR_associated_Cas2"/>
</dbReference>
<keyword evidence="3 9" id="KW-0540">Nuclease</keyword>
<keyword evidence="5 9" id="KW-0255">Endonuclease</keyword>
<comment type="caution">
    <text evidence="10">The sequence shown here is derived from an EMBL/GenBank/DDBJ whole genome shotgun (WGS) entry which is preliminary data.</text>
</comment>
<keyword evidence="8 9" id="KW-0051">Antiviral defense</keyword>
<evidence type="ECO:0000256" key="5">
    <source>
        <dbReference type="ARBA" id="ARBA00022759"/>
    </source>
</evidence>
<accession>A0ABP9A0A5</accession>
<proteinExistence type="inferred from homology"/>
<dbReference type="Proteomes" id="UP001500141">
    <property type="component" value="Unassembled WGS sequence"/>
</dbReference>
<evidence type="ECO:0000313" key="11">
    <source>
        <dbReference type="Proteomes" id="UP001500141"/>
    </source>
</evidence>
<evidence type="ECO:0000256" key="3">
    <source>
        <dbReference type="ARBA" id="ARBA00022722"/>
    </source>
</evidence>
<keyword evidence="4 9" id="KW-0479">Metal-binding</keyword>
<comment type="cofactor">
    <cofactor evidence="1 9">
        <name>Mg(2+)</name>
        <dbReference type="ChEBI" id="CHEBI:18420"/>
    </cofactor>
</comment>
<organism evidence="10 11">
    <name type="scientific">Flavobacterium hankyongi</name>
    <dbReference type="NCBI Taxonomy" id="1176532"/>
    <lineage>
        <taxon>Bacteria</taxon>
        <taxon>Pseudomonadati</taxon>
        <taxon>Bacteroidota</taxon>
        <taxon>Flavobacteriia</taxon>
        <taxon>Flavobacteriales</taxon>
        <taxon>Flavobacteriaceae</taxon>
        <taxon>Flavobacterium</taxon>
    </lineage>
</organism>
<evidence type="ECO:0000256" key="8">
    <source>
        <dbReference type="ARBA" id="ARBA00023118"/>
    </source>
</evidence>
<dbReference type="SUPFAM" id="SSF143430">
    <property type="entry name" value="TTP0101/SSO1404-like"/>
    <property type="match status" value="1"/>
</dbReference>
<keyword evidence="6 9" id="KW-0378">Hydrolase</keyword>
<dbReference type="HAMAP" id="MF_01471">
    <property type="entry name" value="Cas2"/>
    <property type="match status" value="1"/>
</dbReference>
<dbReference type="Pfam" id="PF09827">
    <property type="entry name" value="CRISPR_Cas2"/>
    <property type="match status" value="1"/>
</dbReference>